<keyword evidence="13" id="KW-1185">Reference proteome</keyword>
<dbReference type="SUPFAM" id="SSF56712">
    <property type="entry name" value="Prokaryotic type I DNA topoisomerase"/>
    <property type="match status" value="1"/>
</dbReference>
<name>A0ABW0RB11_9BACL</name>
<dbReference type="Gene3D" id="1.10.290.10">
    <property type="entry name" value="Topoisomerase I, domain 4"/>
    <property type="match status" value="1"/>
</dbReference>
<dbReference type="Pfam" id="PF01131">
    <property type="entry name" value="Topoisom_bac"/>
    <property type="match status" value="1"/>
</dbReference>
<dbReference type="PANTHER" id="PTHR11390:SF21">
    <property type="entry name" value="DNA TOPOISOMERASE 3-ALPHA"/>
    <property type="match status" value="1"/>
</dbReference>
<reference evidence="13" key="1">
    <citation type="journal article" date="2019" name="Int. J. Syst. Evol. Microbiol.">
        <title>The Global Catalogue of Microorganisms (GCM) 10K type strain sequencing project: providing services to taxonomists for standard genome sequencing and annotation.</title>
        <authorList>
            <consortium name="The Broad Institute Genomics Platform"/>
            <consortium name="The Broad Institute Genome Sequencing Center for Infectious Disease"/>
            <person name="Wu L."/>
            <person name="Ma J."/>
        </authorList>
    </citation>
    <scope>NUCLEOTIDE SEQUENCE [LARGE SCALE GENOMIC DNA]</scope>
    <source>
        <strain evidence="13">CCUG 56331</strain>
    </source>
</reference>
<gene>
    <name evidence="12" type="ORF">ACFPOH_01780</name>
</gene>
<protein>
    <recommendedName>
        <fullName evidence="3">DNA topoisomerase</fullName>
        <ecNumber evidence="3">5.6.2.1</ecNumber>
    </recommendedName>
    <alternativeName>
        <fullName evidence="10">Omega-protein</fullName>
    </alternativeName>
    <alternativeName>
        <fullName evidence="9">Relaxing enzyme</fullName>
    </alternativeName>
    <alternativeName>
        <fullName evidence="7">Swivelase</fullName>
    </alternativeName>
    <alternativeName>
        <fullName evidence="8">Untwisting enzyme</fullName>
    </alternativeName>
</protein>
<dbReference type="InterPro" id="IPR013497">
    <property type="entry name" value="Topo_IA_cen"/>
</dbReference>
<organism evidence="12 13">
    <name type="scientific">Ureibacillus suwonensis</name>
    <dbReference type="NCBI Taxonomy" id="313007"/>
    <lineage>
        <taxon>Bacteria</taxon>
        <taxon>Bacillati</taxon>
        <taxon>Bacillota</taxon>
        <taxon>Bacilli</taxon>
        <taxon>Bacillales</taxon>
        <taxon>Caryophanaceae</taxon>
        <taxon>Ureibacillus</taxon>
    </lineage>
</organism>
<dbReference type="EC" id="5.6.2.1" evidence="3"/>
<evidence type="ECO:0000256" key="9">
    <source>
        <dbReference type="ARBA" id="ARBA00032235"/>
    </source>
</evidence>
<dbReference type="InterPro" id="IPR023405">
    <property type="entry name" value="Topo_IA_core_domain"/>
</dbReference>
<evidence type="ECO:0000313" key="12">
    <source>
        <dbReference type="EMBL" id="MFC5540525.1"/>
    </source>
</evidence>
<dbReference type="Proteomes" id="UP001595978">
    <property type="component" value="Unassembled WGS sequence"/>
</dbReference>
<dbReference type="PRINTS" id="PR00417">
    <property type="entry name" value="PRTPISMRASEI"/>
</dbReference>
<comment type="caution">
    <text evidence="12">The sequence shown here is derived from an EMBL/GenBank/DDBJ whole genome shotgun (WGS) entry which is preliminary data.</text>
</comment>
<accession>A0ABW0RB11</accession>
<dbReference type="Pfam" id="PF13342">
    <property type="entry name" value="Toprim_Crpt"/>
    <property type="match status" value="1"/>
</dbReference>
<evidence type="ECO:0000256" key="6">
    <source>
        <dbReference type="ARBA" id="ARBA00023235"/>
    </source>
</evidence>
<sequence>MKNKKIKRLWINSLEVEEVRKGFNSLLDNSKDLLMYEEAKARQISDWLVGMNASQLYSLLMHEKGVNMTLSVGRVQSPLCYLIYQRQKEIEQFVSKPFFELVGEFKTANGMYMGKAKNIRTDTIEPLQSFVEDNGCLLDSEISGMVVSVEKKEKRVKSPKLHSLSTLQTVANKKWKYSPAKVLEVMQSLYEKKLVTYPRTDSNYITENEFLYLVENLERYKELLNVTFEVNLKVNKRYVDNSKVQEHYAIIPTKTIPSDTNLNGLTTEEKSIYEEIVLTTLAMFHRDYVYEETKILTSVNDIEFESIGKVEIDKGWKLLFTKSVEGIEKKEDDPVLPVVVVDEKVTSLLHSKEACTSPPKPYTEGGLINLMKTSGKMVEDEEDSAILKEIEGIGTEATRASIIETVKKNGYIDINKNIVSITKKGELLCEAIHNTMLASPAMTAKWESYLKKIGEGSGTKEVFVAQTKRFISDLLETAPAAMQEIETVSFAQEQQTDHFGSCPSCRKGTMIDRKTFIGCSNYRNGCKFTINRTILGKKLTDKQVTDLLEKGTTSMIKGFTSKAGKSFDAKLTITDGKVSFVFEM</sequence>
<dbReference type="PROSITE" id="PS00396">
    <property type="entry name" value="TOPO_IA_1"/>
    <property type="match status" value="1"/>
</dbReference>
<dbReference type="SMART" id="SM00437">
    <property type="entry name" value="TOP1Ac"/>
    <property type="match status" value="1"/>
</dbReference>
<feature type="domain" description="Topo IA-type catalytic" evidence="11">
    <location>
        <begin position="32"/>
        <end position="475"/>
    </location>
</feature>
<dbReference type="InterPro" id="IPR025589">
    <property type="entry name" value="Toprim_C_rpt"/>
</dbReference>
<dbReference type="GO" id="GO:0016853">
    <property type="term" value="F:isomerase activity"/>
    <property type="evidence" value="ECO:0007669"/>
    <property type="project" value="UniProtKB-KW"/>
</dbReference>
<evidence type="ECO:0000256" key="1">
    <source>
        <dbReference type="ARBA" id="ARBA00000213"/>
    </source>
</evidence>
<dbReference type="InterPro" id="IPR013824">
    <property type="entry name" value="Topo_IA_cen_sub1"/>
</dbReference>
<dbReference type="InterPro" id="IPR013826">
    <property type="entry name" value="Topo_IA_cen_sub3"/>
</dbReference>
<keyword evidence="6 12" id="KW-0413">Isomerase</keyword>
<dbReference type="Gene3D" id="1.10.460.10">
    <property type="entry name" value="Topoisomerase I, domain 2"/>
    <property type="match status" value="1"/>
</dbReference>
<dbReference type="InterPro" id="IPR013825">
    <property type="entry name" value="Topo_IA_cen_sub2"/>
</dbReference>
<evidence type="ECO:0000256" key="5">
    <source>
        <dbReference type="ARBA" id="ARBA00023125"/>
    </source>
</evidence>
<keyword evidence="4" id="KW-0799">Topoisomerase</keyword>
<evidence type="ECO:0000256" key="8">
    <source>
        <dbReference type="ARBA" id="ARBA00031985"/>
    </source>
</evidence>
<dbReference type="InterPro" id="IPR000380">
    <property type="entry name" value="Topo_IA"/>
</dbReference>
<keyword evidence="5" id="KW-0238">DNA-binding</keyword>
<dbReference type="PANTHER" id="PTHR11390">
    <property type="entry name" value="PROKARYOTIC DNA TOPOISOMERASE"/>
    <property type="match status" value="1"/>
</dbReference>
<dbReference type="PROSITE" id="PS52039">
    <property type="entry name" value="TOPO_IA_2"/>
    <property type="match status" value="1"/>
</dbReference>
<dbReference type="InterPro" id="IPR023406">
    <property type="entry name" value="Topo_IA_AS"/>
</dbReference>
<dbReference type="Gene3D" id="2.70.20.10">
    <property type="entry name" value="Topoisomerase I, domain 3"/>
    <property type="match status" value="1"/>
</dbReference>
<evidence type="ECO:0000313" key="13">
    <source>
        <dbReference type="Proteomes" id="UP001595978"/>
    </source>
</evidence>
<comment type="catalytic activity">
    <reaction evidence="1">
        <text>ATP-independent breakage of single-stranded DNA, followed by passage and rejoining.</text>
        <dbReference type="EC" id="5.6.2.1"/>
    </reaction>
</comment>
<evidence type="ECO:0000256" key="10">
    <source>
        <dbReference type="ARBA" id="ARBA00032877"/>
    </source>
</evidence>
<evidence type="ECO:0000256" key="4">
    <source>
        <dbReference type="ARBA" id="ARBA00023029"/>
    </source>
</evidence>
<dbReference type="InterPro" id="IPR003601">
    <property type="entry name" value="Topo_IA_2"/>
</dbReference>
<dbReference type="RefSeq" id="WP_342469268.1">
    <property type="nucleotide sequence ID" value="NZ_JBHSNQ010000018.1"/>
</dbReference>
<dbReference type="InterPro" id="IPR003602">
    <property type="entry name" value="Topo_IA_DNA-bd_dom"/>
</dbReference>
<evidence type="ECO:0000256" key="3">
    <source>
        <dbReference type="ARBA" id="ARBA00012891"/>
    </source>
</evidence>
<dbReference type="EMBL" id="JBHSNQ010000018">
    <property type="protein sequence ID" value="MFC5540525.1"/>
    <property type="molecule type" value="Genomic_DNA"/>
</dbReference>
<evidence type="ECO:0000256" key="2">
    <source>
        <dbReference type="ARBA" id="ARBA00009446"/>
    </source>
</evidence>
<evidence type="ECO:0000259" key="11">
    <source>
        <dbReference type="PROSITE" id="PS52039"/>
    </source>
</evidence>
<proteinExistence type="inferred from homology"/>
<evidence type="ECO:0000256" key="7">
    <source>
        <dbReference type="ARBA" id="ARBA00030003"/>
    </source>
</evidence>
<dbReference type="SMART" id="SM00436">
    <property type="entry name" value="TOP1Bc"/>
    <property type="match status" value="1"/>
</dbReference>
<dbReference type="CDD" id="cd00186">
    <property type="entry name" value="TOP1Ac"/>
    <property type="match status" value="1"/>
</dbReference>
<comment type="similarity">
    <text evidence="2">Belongs to the type IA topoisomerase family.</text>
</comment>